<evidence type="ECO:0000313" key="1">
    <source>
        <dbReference type="EnsemblMetazoa" id="Aqu2.1.23922_001"/>
    </source>
</evidence>
<evidence type="ECO:0008006" key="2">
    <source>
        <dbReference type="Google" id="ProtNLM"/>
    </source>
</evidence>
<sequence>MFDVISQALLNIIKGVRTIACLPQFISSSNLALTFDAANSTCTAACTTCSDTSNTDTNQYNTDDALLNELLNTARNNGQDIQEIKQKMDGIISSLSHIKETATSNAGAINDILLLVEDLIMLYNDSSSFSPIPSSCQEIKDKQPNSPSGVYLLKTNNGTKYVYCNMEKLLCGSKGDSWTRLAYLDMTDATESCPSGFRLYQSGGVRACGRATSSVGSCVSVQFPSNGISYSQVCGRVVGYQYGTPDAADPRPIINDINSHYVDGVSITRGSPRQHVWTLMAGLNEASLHNNDGRFNCPCSQGSTQNSTLQSFIGNDYFCESGNPSTDRTFQSILYTSDPLWDGKGCGGFEGNCCTSRPSLPWFNKVLGTTTTDYLELRVCANQAAPIDEDVPVSFYELYVK</sequence>
<dbReference type="InParanoid" id="A0A1X7U7L2"/>
<dbReference type="OrthoDB" id="5971203at2759"/>
<organism evidence="1">
    <name type="scientific">Amphimedon queenslandica</name>
    <name type="common">Sponge</name>
    <dbReference type="NCBI Taxonomy" id="400682"/>
    <lineage>
        <taxon>Eukaryota</taxon>
        <taxon>Metazoa</taxon>
        <taxon>Porifera</taxon>
        <taxon>Demospongiae</taxon>
        <taxon>Heteroscleromorpha</taxon>
        <taxon>Haplosclerida</taxon>
        <taxon>Niphatidae</taxon>
        <taxon>Amphimedon</taxon>
    </lineage>
</organism>
<dbReference type="AlphaFoldDB" id="A0A1X7U7L2"/>
<name>A0A1X7U7L2_AMPQE</name>
<dbReference type="NCBIfam" id="NF040941">
    <property type="entry name" value="GGGWT_bact"/>
    <property type="match status" value="1"/>
</dbReference>
<dbReference type="EnsemblMetazoa" id="Aqu2.1.23922_001">
    <property type="protein sequence ID" value="Aqu2.1.23922_001"/>
    <property type="gene ID" value="Aqu2.1.23922"/>
</dbReference>
<protein>
    <recommendedName>
        <fullName evidence="2">Fibrinogen C-terminal domain-containing protein</fullName>
    </recommendedName>
</protein>
<proteinExistence type="predicted"/>
<reference evidence="1" key="1">
    <citation type="submission" date="2017-05" db="UniProtKB">
        <authorList>
            <consortium name="EnsemblMetazoa"/>
        </authorList>
    </citation>
    <scope>IDENTIFICATION</scope>
</reference>
<accession>A0A1X7U7L2</accession>